<evidence type="ECO:0000313" key="6">
    <source>
        <dbReference type="EMBL" id="MDF1610768.1"/>
    </source>
</evidence>
<dbReference type="Proteomes" id="UP001221302">
    <property type="component" value="Unassembled WGS sequence"/>
</dbReference>
<dbReference type="EMBL" id="JARGDL010000001">
    <property type="protein sequence ID" value="MDF1610768.1"/>
    <property type="molecule type" value="Genomic_DNA"/>
</dbReference>
<accession>A0AAE3TAZ1</accession>
<dbReference type="InterPro" id="IPR003699">
    <property type="entry name" value="QueA"/>
</dbReference>
<dbReference type="RefSeq" id="WP_321534533.1">
    <property type="nucleotide sequence ID" value="NZ_JARGDL010000001.1"/>
</dbReference>
<dbReference type="Gene3D" id="2.40.10.240">
    <property type="entry name" value="QueA-like"/>
    <property type="match status" value="1"/>
</dbReference>
<evidence type="ECO:0000256" key="1">
    <source>
        <dbReference type="ARBA" id="ARBA00022490"/>
    </source>
</evidence>
<evidence type="ECO:0000256" key="4">
    <source>
        <dbReference type="ARBA" id="ARBA00022785"/>
    </source>
</evidence>
<dbReference type="SUPFAM" id="SSF111337">
    <property type="entry name" value="QueA-like"/>
    <property type="match status" value="1"/>
</dbReference>
<reference evidence="6" key="1">
    <citation type="submission" date="2023-03" db="EMBL/GenBank/DDBJ databases">
        <title>Stygiobacter electus gen. nov., sp. nov., facultatively anaerobic thermotolerant bacterium of the class Ignavibacteria from a well of Yessentuki mineral water deposit.</title>
        <authorList>
            <person name="Podosokorskaya O.A."/>
            <person name="Elcheninov A.G."/>
            <person name="Petrova N.F."/>
            <person name="Zavarzina D.G."/>
            <person name="Kublanov I.V."/>
            <person name="Merkel A.Y."/>
        </authorList>
    </citation>
    <scope>NUCLEOTIDE SEQUENCE</scope>
    <source>
        <strain evidence="6">09-Me</strain>
    </source>
</reference>
<dbReference type="InterPro" id="IPR036100">
    <property type="entry name" value="QueA_sf"/>
</dbReference>
<keyword evidence="6" id="KW-0328">Glycosyltransferase</keyword>
<dbReference type="GO" id="GO:0005737">
    <property type="term" value="C:cytoplasm"/>
    <property type="evidence" value="ECO:0007669"/>
    <property type="project" value="UniProtKB-SubCell"/>
</dbReference>
<dbReference type="NCBIfam" id="NF001140">
    <property type="entry name" value="PRK00147.1"/>
    <property type="match status" value="1"/>
</dbReference>
<evidence type="ECO:0000256" key="2">
    <source>
        <dbReference type="ARBA" id="ARBA00022679"/>
    </source>
</evidence>
<keyword evidence="1 5" id="KW-0963">Cytoplasm</keyword>
<evidence type="ECO:0000256" key="3">
    <source>
        <dbReference type="ARBA" id="ARBA00022691"/>
    </source>
</evidence>
<comment type="subunit">
    <text evidence="5">Monomer.</text>
</comment>
<keyword evidence="4 5" id="KW-0671">Queuosine biosynthesis</keyword>
<dbReference type="GO" id="GO:0008616">
    <property type="term" value="P:tRNA queuosine(34) biosynthetic process"/>
    <property type="evidence" value="ECO:0007669"/>
    <property type="project" value="UniProtKB-UniRule"/>
</dbReference>
<dbReference type="Gene3D" id="3.40.1780.10">
    <property type="entry name" value="QueA-like"/>
    <property type="match status" value="1"/>
</dbReference>
<comment type="pathway">
    <text evidence="5">tRNA modification; tRNA-queuosine biosynthesis.</text>
</comment>
<comment type="function">
    <text evidence="5">Transfers and isomerizes the ribose moiety from AdoMet to the 7-aminomethyl group of 7-deazaguanine (preQ1-tRNA) to give epoxyqueuosine (oQ-tRNA).</text>
</comment>
<proteinExistence type="inferred from homology"/>
<dbReference type="FunFam" id="2.40.10.240:FF:000002">
    <property type="entry name" value="S-adenosylmethionine:tRNA ribosyltransferase-isomerase"/>
    <property type="match status" value="1"/>
</dbReference>
<dbReference type="HAMAP" id="MF_00113">
    <property type="entry name" value="QueA"/>
    <property type="match status" value="1"/>
</dbReference>
<evidence type="ECO:0000256" key="5">
    <source>
        <dbReference type="HAMAP-Rule" id="MF_00113"/>
    </source>
</evidence>
<name>A0AAE3TAZ1_9BACT</name>
<organism evidence="6 7">
    <name type="scientific">Stygiobacter electus</name>
    <dbReference type="NCBI Taxonomy" id="3032292"/>
    <lineage>
        <taxon>Bacteria</taxon>
        <taxon>Pseudomonadati</taxon>
        <taxon>Ignavibacteriota</taxon>
        <taxon>Ignavibacteria</taxon>
        <taxon>Ignavibacteriales</taxon>
        <taxon>Melioribacteraceae</taxon>
        <taxon>Stygiobacter</taxon>
    </lineage>
</organism>
<comment type="catalytic activity">
    <reaction evidence="5">
        <text>7-aminomethyl-7-carbaguanosine(34) in tRNA + S-adenosyl-L-methionine = epoxyqueuosine(34) in tRNA + adenine + L-methionine + 2 H(+)</text>
        <dbReference type="Rhea" id="RHEA:32155"/>
        <dbReference type="Rhea" id="RHEA-COMP:10342"/>
        <dbReference type="Rhea" id="RHEA-COMP:18582"/>
        <dbReference type="ChEBI" id="CHEBI:15378"/>
        <dbReference type="ChEBI" id="CHEBI:16708"/>
        <dbReference type="ChEBI" id="CHEBI:57844"/>
        <dbReference type="ChEBI" id="CHEBI:59789"/>
        <dbReference type="ChEBI" id="CHEBI:82833"/>
        <dbReference type="ChEBI" id="CHEBI:194443"/>
        <dbReference type="EC" id="2.4.99.17"/>
    </reaction>
</comment>
<dbReference type="PANTHER" id="PTHR30307:SF0">
    <property type="entry name" value="S-ADENOSYLMETHIONINE:TRNA RIBOSYLTRANSFERASE-ISOMERASE"/>
    <property type="match status" value="1"/>
</dbReference>
<dbReference type="InterPro" id="IPR042119">
    <property type="entry name" value="QueA_dom2"/>
</dbReference>
<dbReference type="EC" id="2.4.99.17" evidence="5"/>
<comment type="caution">
    <text evidence="6">The sequence shown here is derived from an EMBL/GenBank/DDBJ whole genome shotgun (WGS) entry which is preliminary data.</text>
</comment>
<evidence type="ECO:0000313" key="7">
    <source>
        <dbReference type="Proteomes" id="UP001221302"/>
    </source>
</evidence>
<comment type="similarity">
    <text evidence="5">Belongs to the QueA family.</text>
</comment>
<keyword evidence="2 5" id="KW-0808">Transferase</keyword>
<protein>
    <recommendedName>
        <fullName evidence="5">S-adenosylmethionine:tRNA ribosyltransferase-isomerase</fullName>
        <ecNumber evidence="5">2.4.99.17</ecNumber>
    </recommendedName>
    <alternativeName>
        <fullName evidence="5">Queuosine biosynthesis protein QueA</fullName>
    </alternativeName>
</protein>
<dbReference type="InterPro" id="IPR042118">
    <property type="entry name" value="QueA_dom1"/>
</dbReference>
<dbReference type="Pfam" id="PF02547">
    <property type="entry name" value="Queuosine_synth"/>
    <property type="match status" value="1"/>
</dbReference>
<sequence length="345" mass="39266">MKLSDFKYNLPKNAIAKFPVEPRDKAKLMVLNRAEQSIVDKKFSDLTDYVKKGDVIVVNKSKVMQARLFGKKERTNAKIEVFVLRELNKEENIWDVIVDPARKVRIGNRIYFTDNLWCEVIDNTTSRGRTVRFNNDAGDIFKAIEKIGHTPLPPYIKREPVPKDREDYQTIFAETDGSVAAPTAGLHFTPQLVKKLEKIGVKIVPVILHIGLGTFRPVEVEDLTKHRMDSEYFEVPQETADVINTALKNKHNIFVVGTSACRALESSTTAEGFAKANFGWTDKFIFPPYDFKVTKKLITNFHAPESTLLMLVAAFAGFDFTMKAYKKALKDDYRFLSYGDAMLIL</sequence>
<keyword evidence="7" id="KW-1185">Reference proteome</keyword>
<gene>
    <name evidence="5 6" type="primary">queA</name>
    <name evidence="6" type="ORF">P0M35_01275</name>
</gene>
<dbReference type="NCBIfam" id="TIGR00113">
    <property type="entry name" value="queA"/>
    <property type="match status" value="1"/>
</dbReference>
<dbReference type="AlphaFoldDB" id="A0AAE3TAZ1"/>
<dbReference type="PANTHER" id="PTHR30307">
    <property type="entry name" value="S-ADENOSYLMETHIONINE:TRNA RIBOSYLTRANSFERASE-ISOMERASE"/>
    <property type="match status" value="1"/>
</dbReference>
<keyword evidence="3 5" id="KW-0949">S-adenosyl-L-methionine</keyword>
<comment type="subcellular location">
    <subcellularLocation>
        <location evidence="5">Cytoplasm</location>
    </subcellularLocation>
</comment>
<dbReference type="GO" id="GO:0051075">
    <property type="term" value="F:S-adenosylmethionine:tRNA ribosyltransferase-isomerase activity"/>
    <property type="evidence" value="ECO:0007669"/>
    <property type="project" value="UniProtKB-EC"/>
</dbReference>